<dbReference type="PANTHER" id="PTHR12526">
    <property type="entry name" value="GLYCOSYLTRANSFERASE"/>
    <property type="match status" value="1"/>
</dbReference>
<dbReference type="InterPro" id="IPR001296">
    <property type="entry name" value="Glyco_trans_1"/>
</dbReference>
<reference evidence="4 5" key="1">
    <citation type="submission" date="2016-11" db="EMBL/GenBank/DDBJ databases">
        <authorList>
            <person name="Jaros S."/>
            <person name="Januszkiewicz K."/>
            <person name="Wedrychowicz H."/>
        </authorList>
    </citation>
    <scope>NUCLEOTIDE SEQUENCE [LARGE SCALE GENOMIC DNA]</scope>
    <source>
        <strain evidence="4 5">DSM 6191</strain>
    </source>
</reference>
<accession>A0A1M6DLA5</accession>
<sequence>MKGLYIAAIDSYNHEHVGIYNKILGQVKGFKENKFDISYIIYKNQFIYYNEQNTNVKFVKSIGYNLHKFLIHNSYYFNEVDFVYIRYSIGDYQFYKLLKLLKKMNIKIIVEIATWPYRYEQKKGIKNVVKSIIDRYIAKRINKYIYRISVTTKVKSIYDVDCINIFNGIDLNNIPIIKKVQHDGINLIGIANVSLWHGYDRLIRGIADYYNLTNEKQENINFYIVGNGTELENLKKLSKNLSIENKIHFTGVKRGKELDDFINSMDIGVSSLALHRIKAGDPIKTKEFIARGLPTILGYNDQSIESSFKYIFEADQDETAIDVKSVLEWYYSVDLNAKYIRKYAEQNLDWSSQIKKIVEVLR</sequence>
<keyword evidence="2 4" id="KW-0808">Transferase</keyword>
<evidence type="ECO:0000256" key="2">
    <source>
        <dbReference type="ARBA" id="ARBA00022679"/>
    </source>
</evidence>
<feature type="domain" description="Glycosyl transferase family 1" evidence="3">
    <location>
        <begin position="190"/>
        <end position="297"/>
    </location>
</feature>
<dbReference type="Pfam" id="PF00534">
    <property type="entry name" value="Glycos_transf_1"/>
    <property type="match status" value="1"/>
</dbReference>
<dbReference type="RefSeq" id="WP_073022573.1">
    <property type="nucleotide sequence ID" value="NZ_FQXU01000019.1"/>
</dbReference>
<evidence type="ECO:0000313" key="4">
    <source>
        <dbReference type="EMBL" id="SHI73975.1"/>
    </source>
</evidence>
<organism evidence="4 5">
    <name type="scientific">Clostridium intestinale DSM 6191</name>
    <dbReference type="NCBI Taxonomy" id="1121320"/>
    <lineage>
        <taxon>Bacteria</taxon>
        <taxon>Bacillati</taxon>
        <taxon>Bacillota</taxon>
        <taxon>Clostridia</taxon>
        <taxon>Eubacteriales</taxon>
        <taxon>Clostridiaceae</taxon>
        <taxon>Clostridium</taxon>
    </lineage>
</organism>
<keyword evidence="1" id="KW-0328">Glycosyltransferase</keyword>
<dbReference type="SUPFAM" id="SSF53756">
    <property type="entry name" value="UDP-Glycosyltransferase/glycogen phosphorylase"/>
    <property type="match status" value="1"/>
</dbReference>
<protein>
    <submittedName>
        <fullName evidence="4">Glycosyltransferase involved in cell wall bisynthesis</fullName>
    </submittedName>
</protein>
<evidence type="ECO:0000313" key="5">
    <source>
        <dbReference type="Proteomes" id="UP000184241"/>
    </source>
</evidence>
<gene>
    <name evidence="4" type="ORF">SAMN02745941_04258</name>
</gene>
<evidence type="ECO:0000256" key="1">
    <source>
        <dbReference type="ARBA" id="ARBA00022676"/>
    </source>
</evidence>
<dbReference type="Gene3D" id="3.40.50.2000">
    <property type="entry name" value="Glycogen Phosphorylase B"/>
    <property type="match status" value="2"/>
</dbReference>
<proteinExistence type="predicted"/>
<name>A0A1M6DLA5_9CLOT</name>
<dbReference type="Proteomes" id="UP000184241">
    <property type="component" value="Unassembled WGS sequence"/>
</dbReference>
<dbReference type="AlphaFoldDB" id="A0A1M6DLA5"/>
<dbReference type="GO" id="GO:0016757">
    <property type="term" value="F:glycosyltransferase activity"/>
    <property type="evidence" value="ECO:0007669"/>
    <property type="project" value="UniProtKB-KW"/>
</dbReference>
<dbReference type="PANTHER" id="PTHR12526:SF629">
    <property type="entry name" value="TEICHURONIC ACID BIOSYNTHESIS GLYCOSYLTRANSFERASE TUAH-RELATED"/>
    <property type="match status" value="1"/>
</dbReference>
<evidence type="ECO:0000259" key="3">
    <source>
        <dbReference type="Pfam" id="PF00534"/>
    </source>
</evidence>
<dbReference type="EMBL" id="FQXU01000019">
    <property type="protein sequence ID" value="SHI73975.1"/>
    <property type="molecule type" value="Genomic_DNA"/>
</dbReference>